<feature type="domain" description="Plasmid pRiA4b Orf3-like" evidence="2">
    <location>
        <begin position="68"/>
        <end position="238"/>
    </location>
</feature>
<dbReference type="Gene3D" id="3.10.290.30">
    <property type="entry name" value="MM3350-like"/>
    <property type="match status" value="1"/>
</dbReference>
<dbReference type="EMBL" id="JAGINU010000001">
    <property type="protein sequence ID" value="MBP2369081.1"/>
    <property type="molecule type" value="Genomic_DNA"/>
</dbReference>
<reference evidence="3 4" key="1">
    <citation type="submission" date="2021-03" db="EMBL/GenBank/DDBJ databases">
        <title>Sequencing the genomes of 1000 actinobacteria strains.</title>
        <authorList>
            <person name="Klenk H.-P."/>
        </authorList>
    </citation>
    <scope>NUCLEOTIDE SEQUENCE [LARGE SCALE GENOMIC DNA]</scope>
    <source>
        <strain evidence="3 4">DSM 45256</strain>
    </source>
</reference>
<comment type="caution">
    <text evidence="3">The sequence shown here is derived from an EMBL/GenBank/DDBJ whole genome shotgun (WGS) entry which is preliminary data.</text>
</comment>
<dbReference type="InterPro" id="IPR024047">
    <property type="entry name" value="MM3350-like_sf"/>
</dbReference>
<dbReference type="RefSeq" id="WP_210030888.1">
    <property type="nucleotide sequence ID" value="NZ_JAGINU010000001.1"/>
</dbReference>
<evidence type="ECO:0000313" key="3">
    <source>
        <dbReference type="EMBL" id="MBP2369081.1"/>
    </source>
</evidence>
<dbReference type="PANTHER" id="PTHR41878">
    <property type="entry name" value="LEXA REPRESSOR-RELATED"/>
    <property type="match status" value="1"/>
</dbReference>
<dbReference type="PANTHER" id="PTHR41878:SF1">
    <property type="entry name" value="TNPR PROTEIN"/>
    <property type="match status" value="1"/>
</dbReference>
<proteinExistence type="predicted"/>
<name>A0ABS4VYT1_9PSEU</name>
<evidence type="ECO:0000256" key="1">
    <source>
        <dbReference type="SAM" id="MobiDB-lite"/>
    </source>
</evidence>
<organism evidence="3 4">
    <name type="scientific">Pseudonocardia parietis</name>
    <dbReference type="NCBI Taxonomy" id="570936"/>
    <lineage>
        <taxon>Bacteria</taxon>
        <taxon>Bacillati</taxon>
        <taxon>Actinomycetota</taxon>
        <taxon>Actinomycetes</taxon>
        <taxon>Pseudonocardiales</taxon>
        <taxon>Pseudonocardiaceae</taxon>
        <taxon>Pseudonocardia</taxon>
    </lineage>
</organism>
<feature type="region of interest" description="Disordered" evidence="1">
    <location>
        <begin position="41"/>
        <end position="62"/>
    </location>
</feature>
<gene>
    <name evidence="3" type="ORF">JOF36_004777</name>
</gene>
<sequence length="510" mass="55566">MPRPSDESPEQAELLRRFQDEIAGMSPGDLGSVLQQLMSARPGAGLDPFERPAPPSRRRERRADVVTYRVRVDVTGTKPPLWRRLELASDMLLDELHDVLQAAFGWTDSHLHQFGSGTEYYGRDTEYYLCPFEVEEGETGIPEGEVRIDEVLAGPGDTLFYLYDFGDGWQHTVRLETVLPREGPGPRAVCTAGRRPGPPENIGGVAGYELHSAATDPARPAGARAEFAEMFGPEVDPARIGSTPFDIAAINAELAALGPAAPPAVDLPGPLADLVHAVRNRREAVRLQQLIGQAMPDEPAALDADTAARMVRPYTWLLDRVGDRGITLTSAGYLPPAHVEAAATELGLDDEWIGKHNRENQTLPVLELRESARKAGLLRKYRGKLLLTARAQKLRADPVGLWWHLAEQLPPTSRDACENQAGLLLMIGVAAGSSEDLDGTVARTLRDVGWMRGDGTLLTSRDAHLAAGPTRTMLRRLGALTGSRFREQERTTPEGITLARAALAHWPAGC</sequence>
<dbReference type="SUPFAM" id="SSF159941">
    <property type="entry name" value="MM3350-like"/>
    <property type="match status" value="1"/>
</dbReference>
<evidence type="ECO:0000259" key="2">
    <source>
        <dbReference type="Pfam" id="PF07929"/>
    </source>
</evidence>
<dbReference type="Proteomes" id="UP001519295">
    <property type="component" value="Unassembled WGS sequence"/>
</dbReference>
<accession>A0ABS4VYT1</accession>
<dbReference type="Pfam" id="PF07929">
    <property type="entry name" value="PRiA4_ORF3"/>
    <property type="match status" value="1"/>
</dbReference>
<evidence type="ECO:0000313" key="4">
    <source>
        <dbReference type="Proteomes" id="UP001519295"/>
    </source>
</evidence>
<protein>
    <recommendedName>
        <fullName evidence="2">Plasmid pRiA4b Orf3-like domain-containing protein</fullName>
    </recommendedName>
</protein>
<keyword evidence="4" id="KW-1185">Reference proteome</keyword>
<dbReference type="InterPro" id="IPR012912">
    <property type="entry name" value="Plasmid_pRiA4b_Orf3-like"/>
</dbReference>